<accession>A0A974S6C1</accession>
<protein>
    <submittedName>
        <fullName evidence="1">Uncharacterized protein</fullName>
    </submittedName>
</protein>
<reference evidence="2" key="1">
    <citation type="submission" date="2020-09" db="EMBL/GenBank/DDBJ databases">
        <title>Sphingomonas sp., a new species isolated from pork steak.</title>
        <authorList>
            <person name="Heidler von Heilborn D."/>
        </authorList>
    </citation>
    <scope>NUCLEOTIDE SEQUENCE [LARGE SCALE GENOMIC DNA]</scope>
    <source>
        <plasmid evidence="2">punnamed1</plasmid>
    </source>
</reference>
<dbReference type="RefSeq" id="WP_202096595.1">
    <property type="nucleotide sequence ID" value="NZ_CP061036.1"/>
</dbReference>
<keyword evidence="1" id="KW-0614">Plasmid</keyword>
<name>A0A974S6C1_9SPHN</name>
<dbReference type="EMBL" id="CP061036">
    <property type="protein sequence ID" value="QQV79316.1"/>
    <property type="molecule type" value="Genomic_DNA"/>
</dbReference>
<dbReference type="AlphaFoldDB" id="A0A974S6C1"/>
<gene>
    <name evidence="1" type="ORF">H5J25_18885</name>
</gene>
<dbReference type="KEGG" id="sari:H5J25_18885"/>
<sequence length="96" mass="10984">MRIEQAIAIAKHDEHRLVRFMERRSRFLDGLDWDALPEQTAREASMLDDLLDADLAESASYVTWLEGCVAMGVEDIVGVVRFEPGPRPWQLAWVTL</sequence>
<organism evidence="1 2">
    <name type="scientific">Sphingomonas aliaeris</name>
    <dbReference type="NCBI Taxonomy" id="2759526"/>
    <lineage>
        <taxon>Bacteria</taxon>
        <taxon>Pseudomonadati</taxon>
        <taxon>Pseudomonadota</taxon>
        <taxon>Alphaproteobacteria</taxon>
        <taxon>Sphingomonadales</taxon>
        <taxon>Sphingomonadaceae</taxon>
        <taxon>Sphingomonas</taxon>
    </lineage>
</organism>
<evidence type="ECO:0000313" key="2">
    <source>
        <dbReference type="Proteomes" id="UP000595894"/>
    </source>
</evidence>
<evidence type="ECO:0000313" key="1">
    <source>
        <dbReference type="EMBL" id="QQV79316.1"/>
    </source>
</evidence>
<proteinExistence type="predicted"/>
<geneLocation type="plasmid" evidence="1 2">
    <name>punnamed1</name>
</geneLocation>
<dbReference type="Proteomes" id="UP000595894">
    <property type="component" value="Plasmid punnamed1"/>
</dbReference>
<keyword evidence="2" id="KW-1185">Reference proteome</keyword>